<reference evidence="2 3" key="1">
    <citation type="submission" date="2020-01" db="EMBL/GenBank/DDBJ databases">
        <title>Rhizobium genotypes associated with high levels of biological nitrogen fixation by grain legumes in a temperate-maritime cropping system.</title>
        <authorList>
            <person name="Maluk M."/>
            <person name="Francesc Ferrando Molina F."/>
            <person name="Lopez Del Egido L."/>
            <person name="Lafos M."/>
            <person name="Langarica-Fuentes A."/>
            <person name="Gebre Yohannes G."/>
            <person name="Young M.W."/>
            <person name="Martin P."/>
            <person name="Gantlett R."/>
            <person name="Kenicer G."/>
            <person name="Hawes C."/>
            <person name="Begg G.S."/>
            <person name="Quilliam R.S."/>
            <person name="Squire G.R."/>
            <person name="Poole P.S."/>
            <person name="Young P.W."/>
            <person name="Iannetta P.M."/>
            <person name="James E.K."/>
        </authorList>
    </citation>
    <scope>NUCLEOTIDE SEQUENCE [LARGE SCALE GENOMIC DNA]</scope>
    <source>
        <strain evidence="2 3">JHI944</strain>
    </source>
</reference>
<evidence type="ECO:0000313" key="3">
    <source>
        <dbReference type="Proteomes" id="UP000471409"/>
    </source>
</evidence>
<proteinExistence type="predicted"/>
<dbReference type="AlphaFoldDB" id="A0A444I989"/>
<feature type="coiled-coil region" evidence="1">
    <location>
        <begin position="360"/>
        <end position="394"/>
    </location>
</feature>
<evidence type="ECO:0008006" key="4">
    <source>
        <dbReference type="Google" id="ProtNLM"/>
    </source>
</evidence>
<evidence type="ECO:0000256" key="1">
    <source>
        <dbReference type="SAM" id="Coils"/>
    </source>
</evidence>
<accession>A0A444I989</accession>
<name>A0A444I989_RHILE</name>
<gene>
    <name evidence="2" type="ORF">GUK36_09290</name>
</gene>
<protein>
    <recommendedName>
        <fullName evidence="4">Cell surface protein</fullName>
    </recommendedName>
</protein>
<sequence>MTDLTAQGNAIVATASTAVSTVLKEGGEKLQQAIDIVKSLGLRGDVRKPQAIVSIIEEIKDADPDLAYFIARTLSEQEAFDDLVVQKISGIAVGDDYKEITAAFDSIRADAKKAVLDAADGNESIWGKITGFFKEATQGDIADRFSKIEDRFEQVTTTLAAQLKGEKEILEAYQLFRGALGQSQVAALAIKANLEATWNAAKEKAETAQKAVDDAQAADEATKVSLQIARDSANDARSKAEGQFDIGKDLADNLMIAYNITEVTMKKLEGTSKLKDRIYKRSVSFYATNRSTLASLKANYNATIGLAEGTNALDSMTGGINKSLSDLADVSGEVNAKAIRSGYGKTIDADVVKTLAEALLVEDEENAKLIEQSRAEASQNADEIRASVEDVKRRYAATANKIAA</sequence>
<comment type="caution">
    <text evidence="2">The sequence shown here is derived from an EMBL/GenBank/DDBJ whole genome shotgun (WGS) entry which is preliminary data.</text>
</comment>
<dbReference type="RefSeq" id="WP_018242948.1">
    <property type="nucleotide sequence ID" value="NZ_CP121635.1"/>
</dbReference>
<dbReference type="Proteomes" id="UP000471409">
    <property type="component" value="Unassembled WGS sequence"/>
</dbReference>
<keyword evidence="1" id="KW-0175">Coiled coil</keyword>
<dbReference type="EMBL" id="WXXP01000003">
    <property type="protein sequence ID" value="NEK49620.1"/>
    <property type="molecule type" value="Genomic_DNA"/>
</dbReference>
<evidence type="ECO:0000313" key="2">
    <source>
        <dbReference type="EMBL" id="NEK49620.1"/>
    </source>
</evidence>
<organism evidence="2 3">
    <name type="scientific">Rhizobium leguminosarum</name>
    <dbReference type="NCBI Taxonomy" id="384"/>
    <lineage>
        <taxon>Bacteria</taxon>
        <taxon>Pseudomonadati</taxon>
        <taxon>Pseudomonadota</taxon>
        <taxon>Alphaproteobacteria</taxon>
        <taxon>Hyphomicrobiales</taxon>
        <taxon>Rhizobiaceae</taxon>
        <taxon>Rhizobium/Agrobacterium group</taxon>
        <taxon>Rhizobium</taxon>
    </lineage>
</organism>